<keyword evidence="2" id="KW-0378">Hydrolase</keyword>
<feature type="domain" description="Calcineurin-like phosphoesterase" evidence="3">
    <location>
        <begin position="2"/>
        <end position="208"/>
    </location>
</feature>
<dbReference type="GO" id="GO:0009245">
    <property type="term" value="P:lipid A biosynthetic process"/>
    <property type="evidence" value="ECO:0007669"/>
    <property type="project" value="TreeGrafter"/>
</dbReference>
<dbReference type="Pfam" id="PF00149">
    <property type="entry name" value="Metallophos"/>
    <property type="match status" value="1"/>
</dbReference>
<accession>A0A2S9PN09</accession>
<dbReference type="GO" id="GO:0016020">
    <property type="term" value="C:membrane"/>
    <property type="evidence" value="ECO:0007669"/>
    <property type="project" value="GOC"/>
</dbReference>
<proteinExistence type="predicted"/>
<dbReference type="PIRSF" id="PIRSF008292">
    <property type="entry name" value="UCP008292"/>
    <property type="match status" value="1"/>
</dbReference>
<dbReference type="PANTHER" id="PTHR31302">
    <property type="entry name" value="TRANSMEMBRANE PROTEIN WITH METALLOPHOSPHOESTERASE DOMAIN-RELATED"/>
    <property type="match status" value="1"/>
</dbReference>
<evidence type="ECO:0000313" key="5">
    <source>
        <dbReference type="Proteomes" id="UP000239322"/>
    </source>
</evidence>
<dbReference type="OrthoDB" id="9783437at2"/>
<keyword evidence="5" id="KW-1185">Reference proteome</keyword>
<name>A0A2S9PN09_9ACTN</name>
<dbReference type="InterPro" id="IPR029052">
    <property type="entry name" value="Metallo-depent_PP-like"/>
</dbReference>
<reference evidence="4 5" key="1">
    <citation type="submission" date="2018-03" db="EMBL/GenBank/DDBJ databases">
        <title>Novel Streptomyces sp. from soil.</title>
        <authorList>
            <person name="Tan G.Y.A."/>
            <person name="Lee Z.Y."/>
        </authorList>
    </citation>
    <scope>NUCLEOTIDE SEQUENCE [LARGE SCALE GENOMIC DNA]</scope>
    <source>
        <strain evidence="4 5">ST5x</strain>
    </source>
</reference>
<dbReference type="EMBL" id="PVLV01000667">
    <property type="protein sequence ID" value="PRH75802.1"/>
    <property type="molecule type" value="Genomic_DNA"/>
</dbReference>
<dbReference type="AlphaFoldDB" id="A0A2S9PN09"/>
<comment type="caution">
    <text evidence="4">The sequence shown here is derived from an EMBL/GenBank/DDBJ whole genome shotgun (WGS) entry which is preliminary data.</text>
</comment>
<evidence type="ECO:0000259" key="3">
    <source>
        <dbReference type="Pfam" id="PF00149"/>
    </source>
</evidence>
<gene>
    <name evidence="4" type="ORF">C6N75_29020</name>
</gene>
<dbReference type="Gene3D" id="3.60.21.10">
    <property type="match status" value="1"/>
</dbReference>
<evidence type="ECO:0000256" key="1">
    <source>
        <dbReference type="ARBA" id="ARBA00022723"/>
    </source>
</evidence>
<dbReference type="RefSeq" id="WP_105871827.1">
    <property type="nucleotide sequence ID" value="NZ_PVLV01000667.1"/>
</dbReference>
<dbReference type="Proteomes" id="UP000239322">
    <property type="component" value="Unassembled WGS sequence"/>
</dbReference>
<dbReference type="InterPro" id="IPR051158">
    <property type="entry name" value="Metallophosphoesterase_sf"/>
</dbReference>
<dbReference type="InterPro" id="IPR016538">
    <property type="entry name" value="UCP008292"/>
</dbReference>
<keyword evidence="1" id="KW-0479">Metal-binding</keyword>
<sequence length="265" mass="27177">MIRVAAVGDIHLGPDGAGTLRPAFETLPDCADLLLLAGDLTRHGTVEEAEVVAGEVAGLDVPVVAVLGNHDYQSDQEAAVAAALERAGVTVLEKDGVTLQVGGVRVGVAGTKGFGGGFAGRSGGEFGEPEMKEFIRYTRRCADGLRGALEMLAEAGCAVRIALTHYSPVPDTLAGEPLEIYPFLGSYLLAEAVDAAGADLAVHGHAHMGAEHGMTSEGVRVRNVAQPVLGRAFAVYHLPVHAAESDGQAADGDRASVAGRPAGVR</sequence>
<protein>
    <submittedName>
        <fullName evidence="4">Metallophosphoesterase</fullName>
    </submittedName>
</protein>
<dbReference type="InterPro" id="IPR004843">
    <property type="entry name" value="Calcineurin-like_PHP"/>
</dbReference>
<dbReference type="SUPFAM" id="SSF56300">
    <property type="entry name" value="Metallo-dependent phosphatases"/>
    <property type="match status" value="1"/>
</dbReference>
<dbReference type="GO" id="GO:0046872">
    <property type="term" value="F:metal ion binding"/>
    <property type="evidence" value="ECO:0007669"/>
    <property type="project" value="UniProtKB-KW"/>
</dbReference>
<dbReference type="CDD" id="cd00838">
    <property type="entry name" value="MPP_superfamily"/>
    <property type="match status" value="1"/>
</dbReference>
<evidence type="ECO:0000256" key="2">
    <source>
        <dbReference type="ARBA" id="ARBA00022801"/>
    </source>
</evidence>
<evidence type="ECO:0000313" key="4">
    <source>
        <dbReference type="EMBL" id="PRH75802.1"/>
    </source>
</evidence>
<dbReference type="GO" id="GO:0008758">
    <property type="term" value="F:UDP-2,3-diacylglucosamine hydrolase activity"/>
    <property type="evidence" value="ECO:0007669"/>
    <property type="project" value="TreeGrafter"/>
</dbReference>
<organism evidence="4 5">
    <name type="scientific">Streptomyces solincola</name>
    <dbReference type="NCBI Taxonomy" id="2100817"/>
    <lineage>
        <taxon>Bacteria</taxon>
        <taxon>Bacillati</taxon>
        <taxon>Actinomycetota</taxon>
        <taxon>Actinomycetes</taxon>
        <taxon>Kitasatosporales</taxon>
        <taxon>Streptomycetaceae</taxon>
        <taxon>Streptomyces</taxon>
    </lineage>
</organism>
<dbReference type="PANTHER" id="PTHR31302:SF31">
    <property type="entry name" value="PHOSPHODIESTERASE YAEI"/>
    <property type="match status" value="1"/>
</dbReference>